<dbReference type="InterPro" id="IPR059109">
    <property type="entry name" value="Lnt_membrane_dom"/>
</dbReference>
<keyword evidence="6 10" id="KW-0812">Transmembrane</keyword>
<keyword evidence="3" id="KW-1003">Cell membrane</keyword>
<feature type="transmembrane region" description="Helical" evidence="10">
    <location>
        <begin position="263"/>
        <end position="285"/>
    </location>
</feature>
<dbReference type="Pfam" id="PF26365">
    <property type="entry name" value="ApoNAT_membrane"/>
    <property type="match status" value="1"/>
</dbReference>
<dbReference type="SUPFAM" id="SSF56317">
    <property type="entry name" value="Carbon-nitrogen hydrolase"/>
    <property type="match status" value="1"/>
</dbReference>
<feature type="transmembrane region" description="Helical" evidence="10">
    <location>
        <begin position="52"/>
        <end position="72"/>
    </location>
</feature>
<dbReference type="PANTHER" id="PTHR38686">
    <property type="entry name" value="APOLIPOPROTEIN N-ACYLTRANSFERASE"/>
    <property type="match status" value="1"/>
</dbReference>
<keyword evidence="7 10" id="KW-1133">Transmembrane helix</keyword>
<feature type="domain" description="CN hydrolase" evidence="11">
    <location>
        <begin position="323"/>
        <end position="605"/>
    </location>
</feature>
<gene>
    <name evidence="12" type="ORF">LS73_005640</name>
</gene>
<organism evidence="12 13">
    <name type="scientific">Helicobacter muridarum</name>
    <dbReference type="NCBI Taxonomy" id="216"/>
    <lineage>
        <taxon>Bacteria</taxon>
        <taxon>Pseudomonadati</taxon>
        <taxon>Campylobacterota</taxon>
        <taxon>Epsilonproteobacteria</taxon>
        <taxon>Campylobacterales</taxon>
        <taxon>Helicobacteraceae</taxon>
        <taxon>Helicobacter</taxon>
    </lineage>
</organism>
<evidence type="ECO:0000256" key="3">
    <source>
        <dbReference type="ARBA" id="ARBA00022475"/>
    </source>
</evidence>
<keyword evidence="9" id="KW-0012">Acyltransferase</keyword>
<dbReference type="Proteomes" id="UP000029922">
    <property type="component" value="Unassembled WGS sequence"/>
</dbReference>
<evidence type="ECO:0000256" key="2">
    <source>
        <dbReference type="ARBA" id="ARBA00010065"/>
    </source>
</evidence>
<evidence type="ECO:0000256" key="5">
    <source>
        <dbReference type="ARBA" id="ARBA00022679"/>
    </source>
</evidence>
<comment type="similarity">
    <text evidence="2">Belongs to the CN hydrolase family. Apolipoprotein N-acyltransferase subfamily.</text>
</comment>
<keyword evidence="4" id="KW-0997">Cell inner membrane</keyword>
<dbReference type="GO" id="GO:0005886">
    <property type="term" value="C:plasma membrane"/>
    <property type="evidence" value="ECO:0007669"/>
    <property type="project" value="UniProtKB-SubCell"/>
</dbReference>
<feature type="transmembrane region" description="Helical" evidence="10">
    <location>
        <begin position="78"/>
        <end position="96"/>
    </location>
</feature>
<proteinExistence type="inferred from homology"/>
<protein>
    <recommendedName>
        <fullName evidence="11">CN hydrolase domain-containing protein</fullName>
    </recommendedName>
</protein>
<dbReference type="InterPro" id="IPR003010">
    <property type="entry name" value="C-N_Hydrolase"/>
</dbReference>
<dbReference type="OrthoDB" id="9804277at2"/>
<evidence type="ECO:0000256" key="8">
    <source>
        <dbReference type="ARBA" id="ARBA00023136"/>
    </source>
</evidence>
<evidence type="ECO:0000256" key="7">
    <source>
        <dbReference type="ARBA" id="ARBA00022989"/>
    </source>
</evidence>
<sequence>MDSKMDSKTKLNYGIKMSKTDSNNKINTSVDMKKPNRFYNLIKRFFKNQIPLIYIGGILGFIFWLPLLSFIAVDIWGVWANVLIAAFFALICYFFIAKNKKLEIITDNPKILISNNNINSFYKTYIAKFISQEPNITIPKITNTVCIAICITFLHIMHKNPYIAVSLSYLVSIAILLFPNRKYRFYIGFFIGAFGFYWMALSLRFEQASEFIPALIVCIGLIYAIIFSIIFFFQNVWIRIIAILSLSIIHPFGFNWLNLAYFSAYSIFTPSLASLACLCVCLVFITMKNRLSVLSILLAIISYDYNFTKQNNNLSQDGILKIIRTNYSQDYRWLEENKESIIKDNIDQIDKAIQEGYKMVLLPETSFTFNLNKRQDIIELLLEKSKNIVIYAGGLRLQDIDTNNTNINKHNKDISSPYYIDSKLKWNEEIISPIILGLTSISKRKDSLIVDISPKLKHIKSNNKNIINANQELGYYNSYYVFASSSIYVADKTILVPFGETLPMSKYLDIDFGFNAGDRLLSLVWNDYNITIANCYEATFPSPYKTGAKHILVGSNNAWFAPSTQHFMQQMIIKYYARHYQSFIYHATNITSSAIITPNNGSDSL</sequence>
<dbReference type="EMBL" id="JRPD02000010">
    <property type="protein sequence ID" value="TLE00169.1"/>
    <property type="molecule type" value="Genomic_DNA"/>
</dbReference>
<keyword evidence="8 10" id="KW-0472">Membrane</keyword>
<evidence type="ECO:0000256" key="6">
    <source>
        <dbReference type="ARBA" id="ARBA00022692"/>
    </source>
</evidence>
<dbReference type="InterPro" id="IPR004563">
    <property type="entry name" value="Apolipo_AcylTrfase"/>
</dbReference>
<feature type="transmembrane region" description="Helical" evidence="10">
    <location>
        <begin position="138"/>
        <end position="156"/>
    </location>
</feature>
<comment type="caution">
    <text evidence="12">The sequence shown here is derived from an EMBL/GenBank/DDBJ whole genome shotgun (WGS) entry which is preliminary data.</text>
</comment>
<evidence type="ECO:0000259" key="11">
    <source>
        <dbReference type="PROSITE" id="PS50263"/>
    </source>
</evidence>
<feature type="transmembrane region" description="Helical" evidence="10">
    <location>
        <begin position="185"/>
        <end position="205"/>
    </location>
</feature>
<evidence type="ECO:0000256" key="9">
    <source>
        <dbReference type="ARBA" id="ARBA00023315"/>
    </source>
</evidence>
<dbReference type="PANTHER" id="PTHR38686:SF1">
    <property type="entry name" value="APOLIPOPROTEIN N-ACYLTRANSFERASE"/>
    <property type="match status" value="1"/>
</dbReference>
<evidence type="ECO:0000256" key="10">
    <source>
        <dbReference type="SAM" id="Phobius"/>
    </source>
</evidence>
<dbReference type="InterPro" id="IPR036526">
    <property type="entry name" value="C-N_Hydrolase_sf"/>
</dbReference>
<dbReference type="AlphaFoldDB" id="A0A4U8TKM4"/>
<dbReference type="PROSITE" id="PS50263">
    <property type="entry name" value="CN_HYDROLASE"/>
    <property type="match status" value="1"/>
</dbReference>
<dbReference type="Gene3D" id="3.60.110.10">
    <property type="entry name" value="Carbon-nitrogen hydrolase"/>
    <property type="match status" value="1"/>
</dbReference>
<dbReference type="STRING" id="216.LS73_01300"/>
<evidence type="ECO:0000313" key="12">
    <source>
        <dbReference type="EMBL" id="TLE00169.1"/>
    </source>
</evidence>
<reference evidence="12 13" key="1">
    <citation type="journal article" date="2014" name="Genome Announc.">
        <title>Draft genome sequences of eight enterohepatic helicobacter species isolated from both laboratory and wild rodents.</title>
        <authorList>
            <person name="Sheh A."/>
            <person name="Shen Z."/>
            <person name="Fox J.G."/>
        </authorList>
    </citation>
    <scope>NUCLEOTIDE SEQUENCE [LARGE SCALE GENOMIC DNA]</scope>
    <source>
        <strain evidence="12 13">ST1</strain>
    </source>
</reference>
<feature type="transmembrane region" description="Helical" evidence="10">
    <location>
        <begin position="240"/>
        <end position="257"/>
    </location>
</feature>
<evidence type="ECO:0000256" key="4">
    <source>
        <dbReference type="ARBA" id="ARBA00022519"/>
    </source>
</evidence>
<evidence type="ECO:0000313" key="13">
    <source>
        <dbReference type="Proteomes" id="UP000029922"/>
    </source>
</evidence>
<name>A0A4U8TKM4_9HELI</name>
<comment type="subcellular location">
    <subcellularLocation>
        <location evidence="1">Cell membrane</location>
        <topology evidence="1">Multi-pass membrane protein</topology>
    </subcellularLocation>
</comment>
<dbReference type="GO" id="GO:0016410">
    <property type="term" value="F:N-acyltransferase activity"/>
    <property type="evidence" value="ECO:0007669"/>
    <property type="project" value="InterPro"/>
</dbReference>
<dbReference type="GO" id="GO:0042158">
    <property type="term" value="P:lipoprotein biosynthetic process"/>
    <property type="evidence" value="ECO:0007669"/>
    <property type="project" value="InterPro"/>
</dbReference>
<evidence type="ECO:0000256" key="1">
    <source>
        <dbReference type="ARBA" id="ARBA00004651"/>
    </source>
</evidence>
<keyword evidence="5" id="KW-0808">Transferase</keyword>
<feature type="transmembrane region" description="Helical" evidence="10">
    <location>
        <begin position="162"/>
        <end position="178"/>
    </location>
</feature>
<feature type="transmembrane region" description="Helical" evidence="10">
    <location>
        <begin position="211"/>
        <end position="233"/>
    </location>
</feature>
<accession>A0A4U8TKM4</accession>